<feature type="domain" description="Peptidase S9 prolyl oligopeptidase catalytic" evidence="13">
    <location>
        <begin position="640"/>
        <end position="844"/>
    </location>
</feature>
<organism evidence="15 16">
    <name type="scientific">Lingula anatina</name>
    <name type="common">Brachiopod</name>
    <name type="synonym">Lingula unguis</name>
    <dbReference type="NCBI Taxonomy" id="7574"/>
    <lineage>
        <taxon>Eukaryota</taxon>
        <taxon>Metazoa</taxon>
        <taxon>Spiralia</taxon>
        <taxon>Lophotrochozoa</taxon>
        <taxon>Brachiopoda</taxon>
        <taxon>Linguliformea</taxon>
        <taxon>Lingulata</taxon>
        <taxon>Lingulida</taxon>
        <taxon>Linguloidea</taxon>
        <taxon>Lingulidae</taxon>
        <taxon>Lingula</taxon>
    </lineage>
</organism>
<evidence type="ECO:0000313" key="15">
    <source>
        <dbReference type="Proteomes" id="UP000085678"/>
    </source>
</evidence>
<evidence type="ECO:0000256" key="1">
    <source>
        <dbReference type="ARBA" id="ARBA00004606"/>
    </source>
</evidence>
<evidence type="ECO:0000256" key="6">
    <source>
        <dbReference type="ARBA" id="ARBA00022825"/>
    </source>
</evidence>
<evidence type="ECO:0000313" key="16">
    <source>
        <dbReference type="RefSeq" id="XP_013386096.1"/>
    </source>
</evidence>
<evidence type="ECO:0000256" key="12">
    <source>
        <dbReference type="SAM" id="Phobius"/>
    </source>
</evidence>
<keyword evidence="3" id="KW-0645">Protease</keyword>
<dbReference type="AlphaFoldDB" id="A0A1S3HKV9"/>
<keyword evidence="6" id="KW-0720">Serine protease</keyword>
<dbReference type="InterPro" id="IPR001375">
    <property type="entry name" value="Peptidase_S9_cat"/>
</dbReference>
<protein>
    <submittedName>
        <fullName evidence="16">Inactive dipeptidyl peptidase 10 isoform X1</fullName>
    </submittedName>
</protein>
<dbReference type="GO" id="GO:0006508">
    <property type="term" value="P:proteolysis"/>
    <property type="evidence" value="ECO:0007669"/>
    <property type="project" value="UniProtKB-KW"/>
</dbReference>
<dbReference type="FunFam" id="3.40.50.1820:FF:000003">
    <property type="entry name" value="Dipeptidyl peptidase 4"/>
    <property type="match status" value="1"/>
</dbReference>
<evidence type="ECO:0000256" key="2">
    <source>
        <dbReference type="ARBA" id="ARBA00022438"/>
    </source>
</evidence>
<name>A0A1S3HKV9_LINAN</name>
<evidence type="ECO:0000256" key="11">
    <source>
        <dbReference type="ARBA" id="ARBA00037847"/>
    </source>
</evidence>
<dbReference type="FunCoup" id="A0A1S3HKV9">
    <property type="interactions" value="190"/>
</dbReference>
<keyword evidence="15" id="KW-1185">Reference proteome</keyword>
<evidence type="ECO:0000256" key="9">
    <source>
        <dbReference type="ARBA" id="ARBA00023136"/>
    </source>
</evidence>
<keyword evidence="8 12" id="KW-1133">Transmembrane helix</keyword>
<dbReference type="KEGG" id="lak:106155694"/>
<dbReference type="PANTHER" id="PTHR11731:SF200">
    <property type="entry name" value="DIPEPTIDYL PEPTIDASE 10, ISOFORM B"/>
    <property type="match status" value="1"/>
</dbReference>
<dbReference type="GeneID" id="106155694"/>
<evidence type="ECO:0000256" key="10">
    <source>
        <dbReference type="ARBA" id="ARBA00023180"/>
    </source>
</evidence>
<evidence type="ECO:0000256" key="8">
    <source>
        <dbReference type="ARBA" id="ARBA00022989"/>
    </source>
</evidence>
<dbReference type="GO" id="GO:0008239">
    <property type="term" value="F:dipeptidyl-peptidase activity"/>
    <property type="evidence" value="ECO:0007669"/>
    <property type="project" value="TreeGrafter"/>
</dbReference>
<dbReference type="InParanoid" id="A0A1S3HKV9"/>
<dbReference type="Gene3D" id="2.140.10.30">
    <property type="entry name" value="Dipeptidylpeptidase IV, N-terminal domain"/>
    <property type="match status" value="1"/>
</dbReference>
<dbReference type="Gene3D" id="3.40.50.1820">
    <property type="entry name" value="alpha/beta hydrolase"/>
    <property type="match status" value="1"/>
</dbReference>
<dbReference type="PANTHER" id="PTHR11731">
    <property type="entry name" value="PROTEASE FAMILY S9B,C DIPEPTIDYL-PEPTIDASE IV-RELATED"/>
    <property type="match status" value="1"/>
</dbReference>
<dbReference type="SUPFAM" id="SSF53474">
    <property type="entry name" value="alpha/beta-Hydrolases"/>
    <property type="match status" value="1"/>
</dbReference>
<keyword evidence="4 12" id="KW-0812">Transmembrane</keyword>
<dbReference type="Pfam" id="PF00930">
    <property type="entry name" value="DPPIV_N"/>
    <property type="match status" value="1"/>
</dbReference>
<dbReference type="Pfam" id="PF00326">
    <property type="entry name" value="Peptidase_S9"/>
    <property type="match status" value="1"/>
</dbReference>
<evidence type="ECO:0000259" key="13">
    <source>
        <dbReference type="Pfam" id="PF00326"/>
    </source>
</evidence>
<dbReference type="RefSeq" id="XP_013386096.1">
    <property type="nucleotide sequence ID" value="XM_013530642.2"/>
</dbReference>
<evidence type="ECO:0000256" key="4">
    <source>
        <dbReference type="ARBA" id="ARBA00022692"/>
    </source>
</evidence>
<keyword evidence="7" id="KW-0735">Signal-anchor</keyword>
<keyword evidence="2" id="KW-0031">Aminopeptidase</keyword>
<keyword evidence="10" id="KW-0325">Glycoprotein</keyword>
<reference evidence="16" key="1">
    <citation type="submission" date="2025-08" db="UniProtKB">
        <authorList>
            <consortium name="RefSeq"/>
        </authorList>
    </citation>
    <scope>IDENTIFICATION</scope>
    <source>
        <tissue evidence="16">Gonads</tissue>
    </source>
</reference>
<dbReference type="GO" id="GO:0004177">
    <property type="term" value="F:aminopeptidase activity"/>
    <property type="evidence" value="ECO:0007669"/>
    <property type="project" value="UniProtKB-KW"/>
</dbReference>
<evidence type="ECO:0000256" key="7">
    <source>
        <dbReference type="ARBA" id="ARBA00022968"/>
    </source>
</evidence>
<dbReference type="STRING" id="7574.A0A1S3HKV9"/>
<evidence type="ECO:0000256" key="5">
    <source>
        <dbReference type="ARBA" id="ARBA00022801"/>
    </source>
</evidence>
<dbReference type="OrthoDB" id="16520at2759"/>
<proteinExistence type="predicted"/>
<gene>
    <name evidence="16" type="primary">LOC106155694</name>
</gene>
<comment type="subcellular location">
    <subcellularLocation>
        <location evidence="11">Endomembrane system</location>
        <topology evidence="11">Single-pass membrane protein</topology>
    </subcellularLocation>
    <subcellularLocation>
        <location evidence="1">Membrane</location>
        <topology evidence="1">Single-pass type II membrane protein</topology>
    </subcellularLocation>
</comment>
<dbReference type="InterPro" id="IPR029058">
    <property type="entry name" value="AB_hydrolase_fold"/>
</dbReference>
<evidence type="ECO:0000259" key="14">
    <source>
        <dbReference type="Pfam" id="PF00930"/>
    </source>
</evidence>
<dbReference type="InterPro" id="IPR002469">
    <property type="entry name" value="Peptidase_S9B_N"/>
</dbReference>
<dbReference type="GO" id="GO:0005886">
    <property type="term" value="C:plasma membrane"/>
    <property type="evidence" value="ECO:0007669"/>
    <property type="project" value="TreeGrafter"/>
</dbReference>
<evidence type="ECO:0000256" key="3">
    <source>
        <dbReference type="ARBA" id="ARBA00022670"/>
    </source>
</evidence>
<keyword evidence="9 12" id="KW-0472">Membrane</keyword>
<dbReference type="Proteomes" id="UP000085678">
    <property type="component" value="Unplaced"/>
</dbReference>
<feature type="domain" description="Dipeptidylpeptidase IV N-terminal" evidence="14">
    <location>
        <begin position="168"/>
        <end position="549"/>
    </location>
</feature>
<dbReference type="SUPFAM" id="SSF82171">
    <property type="entry name" value="DPP6 N-terminal domain-like"/>
    <property type="match status" value="1"/>
</dbReference>
<dbReference type="GO" id="GO:0012505">
    <property type="term" value="C:endomembrane system"/>
    <property type="evidence" value="ECO:0007669"/>
    <property type="project" value="UniProtKB-SubCell"/>
</dbReference>
<accession>A0A1S3HKV9</accession>
<sequence>MAGVAVAVDTYGHENHVSKAFGNNSKQGRYNNGKIPPWANPRALTVDIQFAKLEELVGSNPTQRNWKGIILALLVIAIILGLIVLAVILVMPKDEYVPLGEKFSLQDIFDPDYQPKKHYVQWLGDRDIYAYRDGYGNLRKHEAANNRSFMLLENTTFRRLGAEIFYVSEDLQYVLLAYNVKRQFRHSFLGQYMIYSTRDPSKSYKLEPVGHPDARLQYAGWSPNGHLISYVYNNNLYYVSDPENVVSTTRQLTHDGAPNLIYNGIPDWLYEEEILRSNKAHWWSPGGTYIVYAAINDSNVPVYHYPVFGGGSNLYGDINGIPYPKAGDLNSNNNPTFKLKAIELSTQKTEELIPPPHPAFKDKQYYFTTVSWRDNVRVMVSWMNRAQNFTSLTVCYTYSGNCSVNLNEEVKQGKGWVDIYTPPLFSASGDRYFLILPDRYSTDSYFRNVAEVAAPIRQKGEKRFLTSTEWDATEILAYDDRQKLIYFLGTGGDSRKRHLYRVGGIDSKSARKLECLSCDMGDQCLYVSAQFSRTGNYYVLQCLGPGVPTYWLKSASDPKYSQCLESNQAFKTRMSVKATPRIEYLEIGVKDEKTDKIQHRMWARVELPPRLKKSEVIKYPILIDVYGGPGGQKATYQYNVGWSTYMTSSKDVIYAYIDGRGSGNRGDKYLHSIYKQLGTVEVADQVTGARALVNDLSYIDEFKVSIWGWSYGGFVSAHALAEGTDVFQCGIAVAPVTDWRYYDTIYSERYMGRPTDADNIIGYQRANLSAKANKFRKVSLFLIHGTADENVHFQNTAQFAKALTEAGADFRTQFYTDETHSLRDPDAKIHLYKTMADYLWDCYNGTTVHGMAIRKVAPPEPEVE</sequence>
<keyword evidence="5" id="KW-0378">Hydrolase</keyword>
<feature type="transmembrane region" description="Helical" evidence="12">
    <location>
        <begin position="69"/>
        <end position="91"/>
    </location>
</feature>
<dbReference type="GO" id="GO:0008236">
    <property type="term" value="F:serine-type peptidase activity"/>
    <property type="evidence" value="ECO:0007669"/>
    <property type="project" value="UniProtKB-KW"/>
</dbReference>
<dbReference type="InterPro" id="IPR050278">
    <property type="entry name" value="Serine_Prot_S9B/DPPIV"/>
</dbReference>